<accession>A0A644YJW3</accession>
<name>A0A644YJW3_9ZZZZ</name>
<evidence type="ECO:0000313" key="1">
    <source>
        <dbReference type="EMBL" id="MPM26414.1"/>
    </source>
</evidence>
<dbReference type="AlphaFoldDB" id="A0A644YJW3"/>
<comment type="caution">
    <text evidence="1">The sequence shown here is derived from an EMBL/GenBank/DDBJ whole genome shotgun (WGS) entry which is preliminary data.</text>
</comment>
<dbReference type="EMBL" id="VSSQ01004729">
    <property type="protein sequence ID" value="MPM26414.1"/>
    <property type="molecule type" value="Genomic_DNA"/>
</dbReference>
<sequence>MRTQADMEKRIRDLTCDGTRFLLHQTGGVPDGYLFASEEDDGSLYCEEALATTSVAYEAMLARLPKGSVVKLPPDVPIKGGLQPWGVMIPVDIPRLLRALCGKPDAFHLEVLNDMMPWNNGVFDGAGNKATKPATDTLSAGRLMQFLCGYLPFQESFSEQTCYCADEY</sequence>
<reference evidence="1" key="1">
    <citation type="submission" date="2019-08" db="EMBL/GenBank/DDBJ databases">
        <authorList>
            <person name="Kucharzyk K."/>
            <person name="Murdoch R.W."/>
            <person name="Higgins S."/>
            <person name="Loffler F."/>
        </authorList>
    </citation>
    <scope>NUCLEOTIDE SEQUENCE</scope>
</reference>
<organism evidence="1">
    <name type="scientific">bioreactor metagenome</name>
    <dbReference type="NCBI Taxonomy" id="1076179"/>
    <lineage>
        <taxon>unclassified sequences</taxon>
        <taxon>metagenomes</taxon>
        <taxon>ecological metagenomes</taxon>
    </lineage>
</organism>
<protein>
    <submittedName>
        <fullName evidence="1">Uncharacterized protein</fullName>
    </submittedName>
</protein>
<proteinExistence type="predicted"/>
<gene>
    <name evidence="1" type="ORF">SDC9_72915</name>
</gene>